<keyword evidence="5" id="KW-0272">Extracellular matrix</keyword>
<keyword evidence="8" id="KW-0325">Glycoprotein</keyword>
<sequence>MNVLLNNLSILHTSSLATSNHVDHCEQIRGLNKKQIQICKKNLELMDSVRHGAEMAVKECQNQFKNLRWNCSALNDILVYGKVLNEGTREAAFVHAITSAGVSHAVTRACSSGQLLKCGCDRTTYGPAVGFQWADNVNFGTAFAKTFVDAKDLKAARSKKPSFNSARALVNLHNNEAGRKSISRHMRIDCKCHGVSGSCELKTCWRALPSFRYVGHALKTKFDSATEVQVLVPETGKAGVLQPKPKQTSSEGDNLKISSQHSKVSHCKLYVKLSSHISFFLS</sequence>
<dbReference type="STRING" id="299467.A0A443SIU5"/>
<protein>
    <recommendedName>
        <fullName evidence="10">Protein Wnt</fullName>
    </recommendedName>
</protein>
<dbReference type="AlphaFoldDB" id="A0A443SIU5"/>
<evidence type="ECO:0000256" key="5">
    <source>
        <dbReference type="ARBA" id="ARBA00022530"/>
    </source>
</evidence>
<dbReference type="InterPro" id="IPR018161">
    <property type="entry name" value="Wnt_CS"/>
</dbReference>
<comment type="function">
    <text evidence="10">Ligand for members of the frizzled family of seven transmembrane receptors.</text>
</comment>
<dbReference type="PRINTS" id="PR01349">
    <property type="entry name" value="WNTPROTEIN"/>
</dbReference>
<dbReference type="PANTHER" id="PTHR12027">
    <property type="entry name" value="WNT RELATED"/>
    <property type="match status" value="1"/>
</dbReference>
<dbReference type="OrthoDB" id="6495905at2759"/>
<keyword evidence="7" id="KW-1015">Disulfide bond</keyword>
<dbReference type="Pfam" id="PF00110">
    <property type="entry name" value="wnt"/>
    <property type="match status" value="1"/>
</dbReference>
<dbReference type="GO" id="GO:0060070">
    <property type="term" value="P:canonical Wnt signaling pathway"/>
    <property type="evidence" value="ECO:0007669"/>
    <property type="project" value="TreeGrafter"/>
</dbReference>
<evidence type="ECO:0000256" key="3">
    <source>
        <dbReference type="ARBA" id="ARBA00022473"/>
    </source>
</evidence>
<evidence type="ECO:0000256" key="10">
    <source>
        <dbReference type="RuleBase" id="RU003500"/>
    </source>
</evidence>
<accession>A0A443SIU5</accession>
<dbReference type="GO" id="GO:0005109">
    <property type="term" value="F:frizzled binding"/>
    <property type="evidence" value="ECO:0007669"/>
    <property type="project" value="TreeGrafter"/>
</dbReference>
<evidence type="ECO:0000313" key="11">
    <source>
        <dbReference type="EMBL" id="RWS27451.1"/>
    </source>
</evidence>
<dbReference type="SMART" id="SM00097">
    <property type="entry name" value="WNT1"/>
    <property type="match status" value="1"/>
</dbReference>
<dbReference type="PANTHER" id="PTHR12027:SF101">
    <property type="entry name" value="PROTEIN WNT-4"/>
    <property type="match status" value="1"/>
</dbReference>
<keyword evidence="12" id="KW-1185">Reference proteome</keyword>
<dbReference type="GO" id="GO:0005125">
    <property type="term" value="F:cytokine activity"/>
    <property type="evidence" value="ECO:0007669"/>
    <property type="project" value="TreeGrafter"/>
</dbReference>
<comment type="subcellular location">
    <subcellularLocation>
        <location evidence="1 10">Secreted</location>
        <location evidence="1 10">Extracellular space</location>
        <location evidence="1 10">Extracellular matrix</location>
    </subcellularLocation>
</comment>
<dbReference type="EMBL" id="NCKV01002006">
    <property type="protein sequence ID" value="RWS27451.1"/>
    <property type="molecule type" value="Genomic_DNA"/>
</dbReference>
<evidence type="ECO:0000313" key="12">
    <source>
        <dbReference type="Proteomes" id="UP000288716"/>
    </source>
</evidence>
<dbReference type="PROSITE" id="PS00246">
    <property type="entry name" value="WNT1"/>
    <property type="match status" value="1"/>
</dbReference>
<keyword evidence="3 10" id="KW-0217">Developmental protein</keyword>
<evidence type="ECO:0000256" key="9">
    <source>
        <dbReference type="ARBA" id="ARBA00023288"/>
    </source>
</evidence>
<dbReference type="Proteomes" id="UP000288716">
    <property type="component" value="Unassembled WGS sequence"/>
</dbReference>
<reference evidence="11 12" key="1">
    <citation type="journal article" date="2018" name="Gigascience">
        <title>Genomes of trombidid mites reveal novel predicted allergens and laterally-transferred genes associated with secondary metabolism.</title>
        <authorList>
            <person name="Dong X."/>
            <person name="Chaisiri K."/>
            <person name="Xia D."/>
            <person name="Armstrong S.D."/>
            <person name="Fang Y."/>
            <person name="Donnelly M.J."/>
            <person name="Kadowaki T."/>
            <person name="McGarry J.W."/>
            <person name="Darby A.C."/>
            <person name="Makepeace B.L."/>
        </authorList>
    </citation>
    <scope>NUCLEOTIDE SEQUENCE [LARGE SCALE GENOMIC DNA]</scope>
    <source>
        <strain evidence="11">UoL-UT</strain>
    </source>
</reference>
<keyword evidence="6 10" id="KW-0879">Wnt signaling pathway</keyword>
<evidence type="ECO:0000256" key="2">
    <source>
        <dbReference type="ARBA" id="ARBA00005683"/>
    </source>
</evidence>
<evidence type="ECO:0000256" key="6">
    <source>
        <dbReference type="ARBA" id="ARBA00022687"/>
    </source>
</evidence>
<dbReference type="GO" id="GO:0030182">
    <property type="term" value="P:neuron differentiation"/>
    <property type="evidence" value="ECO:0007669"/>
    <property type="project" value="TreeGrafter"/>
</dbReference>
<proteinExistence type="inferred from homology"/>
<comment type="caution">
    <text evidence="11">The sequence shown here is derived from an EMBL/GenBank/DDBJ whole genome shotgun (WGS) entry which is preliminary data.</text>
</comment>
<keyword evidence="4" id="KW-0964">Secreted</keyword>
<gene>
    <name evidence="11" type="ORF">B4U80_04778</name>
</gene>
<evidence type="ECO:0000256" key="7">
    <source>
        <dbReference type="ARBA" id="ARBA00023157"/>
    </source>
</evidence>
<keyword evidence="9" id="KW-0449">Lipoprotein</keyword>
<feature type="non-terminal residue" evidence="11">
    <location>
        <position position="282"/>
    </location>
</feature>
<evidence type="ECO:0000256" key="1">
    <source>
        <dbReference type="ARBA" id="ARBA00004498"/>
    </source>
</evidence>
<dbReference type="InterPro" id="IPR005817">
    <property type="entry name" value="Wnt"/>
</dbReference>
<dbReference type="GO" id="GO:0005615">
    <property type="term" value="C:extracellular space"/>
    <property type="evidence" value="ECO:0007669"/>
    <property type="project" value="TreeGrafter"/>
</dbReference>
<organism evidence="11 12">
    <name type="scientific">Leptotrombidium deliense</name>
    <dbReference type="NCBI Taxonomy" id="299467"/>
    <lineage>
        <taxon>Eukaryota</taxon>
        <taxon>Metazoa</taxon>
        <taxon>Ecdysozoa</taxon>
        <taxon>Arthropoda</taxon>
        <taxon>Chelicerata</taxon>
        <taxon>Arachnida</taxon>
        <taxon>Acari</taxon>
        <taxon>Acariformes</taxon>
        <taxon>Trombidiformes</taxon>
        <taxon>Prostigmata</taxon>
        <taxon>Anystina</taxon>
        <taxon>Parasitengona</taxon>
        <taxon>Trombiculoidea</taxon>
        <taxon>Trombiculidae</taxon>
        <taxon>Leptotrombidium</taxon>
    </lineage>
</organism>
<comment type="similarity">
    <text evidence="2 10">Belongs to the Wnt family.</text>
</comment>
<dbReference type="VEuPathDB" id="VectorBase:LDEU004589"/>
<name>A0A443SIU5_9ACAR</name>
<dbReference type="GO" id="GO:0045165">
    <property type="term" value="P:cell fate commitment"/>
    <property type="evidence" value="ECO:0007669"/>
    <property type="project" value="TreeGrafter"/>
</dbReference>
<evidence type="ECO:0000256" key="4">
    <source>
        <dbReference type="ARBA" id="ARBA00022525"/>
    </source>
</evidence>
<evidence type="ECO:0000256" key="8">
    <source>
        <dbReference type="ARBA" id="ARBA00023180"/>
    </source>
</evidence>